<protein>
    <submittedName>
        <fullName evidence="2">Uncharacterized protein</fullName>
    </submittedName>
</protein>
<name>A0A1Q9LJ07_9PSEU</name>
<organism evidence="2 3">
    <name type="scientific">Actinokineospora bangkokensis</name>
    <dbReference type="NCBI Taxonomy" id="1193682"/>
    <lineage>
        <taxon>Bacteria</taxon>
        <taxon>Bacillati</taxon>
        <taxon>Actinomycetota</taxon>
        <taxon>Actinomycetes</taxon>
        <taxon>Pseudonocardiales</taxon>
        <taxon>Pseudonocardiaceae</taxon>
        <taxon>Actinokineospora</taxon>
    </lineage>
</organism>
<feature type="transmembrane region" description="Helical" evidence="1">
    <location>
        <begin position="31"/>
        <end position="53"/>
    </location>
</feature>
<accession>A0A1Q9LJ07</accession>
<dbReference type="Proteomes" id="UP000186040">
    <property type="component" value="Unassembled WGS sequence"/>
</dbReference>
<feature type="transmembrane region" description="Helical" evidence="1">
    <location>
        <begin position="60"/>
        <end position="81"/>
    </location>
</feature>
<evidence type="ECO:0000313" key="2">
    <source>
        <dbReference type="EMBL" id="OLR92018.1"/>
    </source>
</evidence>
<keyword evidence="1" id="KW-1133">Transmembrane helix</keyword>
<feature type="transmembrane region" description="Helical" evidence="1">
    <location>
        <begin position="112"/>
        <end position="132"/>
    </location>
</feature>
<sequence length="135" mass="14184">MVSFAVVAAAADLNRTHATNPRWVGHARFHVVWQVITHIGVGLLALVLTWAPVGDLRVRLAVAMAIAGVVLGGFFLSAATMRCYDGELADPNGYRPLTARVGGRRVVVDKNVLLFLGGSAPLVAALALFALAKGV</sequence>
<evidence type="ECO:0000313" key="3">
    <source>
        <dbReference type="Proteomes" id="UP000186040"/>
    </source>
</evidence>
<keyword evidence="3" id="KW-1185">Reference proteome</keyword>
<dbReference type="STRING" id="1193682.BJP25_23845"/>
<dbReference type="AlphaFoldDB" id="A0A1Q9LJ07"/>
<comment type="caution">
    <text evidence="2">The sequence shown here is derived from an EMBL/GenBank/DDBJ whole genome shotgun (WGS) entry which is preliminary data.</text>
</comment>
<reference evidence="2 3" key="1">
    <citation type="submission" date="2016-10" db="EMBL/GenBank/DDBJ databases">
        <title>The Draft Genome Sequence of Actinokineospora bangkokensis 44EHWT reveals the biosynthetic pathway of antifungal compounds Thailandins with unusual extender unit butylmalonyl-CoA.</title>
        <authorList>
            <person name="Greule A."/>
            <person name="Intra B."/>
            <person name="Flemming S."/>
            <person name="Rommel M.G."/>
            <person name="Panbangred W."/>
            <person name="Bechthold A."/>
        </authorList>
    </citation>
    <scope>NUCLEOTIDE SEQUENCE [LARGE SCALE GENOMIC DNA]</scope>
    <source>
        <strain evidence="2 3">44EHW</strain>
    </source>
</reference>
<dbReference type="EMBL" id="MKQR01000018">
    <property type="protein sequence ID" value="OLR92018.1"/>
    <property type="molecule type" value="Genomic_DNA"/>
</dbReference>
<keyword evidence="1" id="KW-0812">Transmembrane</keyword>
<evidence type="ECO:0000256" key="1">
    <source>
        <dbReference type="SAM" id="Phobius"/>
    </source>
</evidence>
<keyword evidence="1" id="KW-0472">Membrane</keyword>
<gene>
    <name evidence="2" type="ORF">BJP25_23845</name>
</gene>
<proteinExistence type="predicted"/>